<keyword evidence="2" id="KW-0547">Nucleotide-binding</keyword>
<comment type="similarity">
    <text evidence="1">Belongs to the DNA2/NAM7 helicase family.</text>
</comment>
<feature type="domain" description="DNA2/NAM7 helicase-like C-terminal" evidence="9">
    <location>
        <begin position="896"/>
        <end position="1069"/>
    </location>
</feature>
<dbReference type="SUPFAM" id="SSF52540">
    <property type="entry name" value="P-loop containing nucleoside triphosphate hydrolases"/>
    <property type="match status" value="1"/>
</dbReference>
<proteinExistence type="inferred from homology"/>
<dbReference type="EMBL" id="AP009152">
    <property type="protein sequence ID" value="BAG30650.1"/>
    <property type="molecule type" value="Genomic_DNA"/>
</dbReference>
<keyword evidence="3" id="KW-0378">Hydrolase</keyword>
<feature type="domain" description="DNA2/NAM7 helicase helicase" evidence="8">
    <location>
        <begin position="676"/>
        <end position="842"/>
    </location>
</feature>
<dbReference type="eggNOG" id="COG3206">
    <property type="taxonomic scope" value="Bacteria"/>
</dbReference>
<dbReference type="InterPro" id="IPR041677">
    <property type="entry name" value="DNA2/NAM7_AAA_11"/>
</dbReference>
<dbReference type="eggNOG" id="COG1703">
    <property type="taxonomic scope" value="Bacteria"/>
</dbReference>
<keyword evidence="6" id="KW-0175">Coiled coil</keyword>
<dbReference type="PANTHER" id="PTHR43788:SF8">
    <property type="entry name" value="DNA-BINDING PROTEIN SMUBP-2"/>
    <property type="match status" value="1"/>
</dbReference>
<keyword evidence="11" id="KW-1185">Reference proteome</keyword>
<dbReference type="Pfam" id="PF13086">
    <property type="entry name" value="AAA_11"/>
    <property type="match status" value="1"/>
</dbReference>
<name>B2GJA2_KOCRD</name>
<dbReference type="GO" id="GO:0016787">
    <property type="term" value="F:hydrolase activity"/>
    <property type="evidence" value="ECO:0007669"/>
    <property type="project" value="UniProtKB-KW"/>
</dbReference>
<accession>B2GJA2</accession>
<evidence type="ECO:0000259" key="8">
    <source>
        <dbReference type="Pfam" id="PF13086"/>
    </source>
</evidence>
<evidence type="ECO:0000256" key="7">
    <source>
        <dbReference type="SAM" id="MobiDB-lite"/>
    </source>
</evidence>
<dbReference type="Pfam" id="PF13087">
    <property type="entry name" value="AAA_12"/>
    <property type="match status" value="1"/>
</dbReference>
<feature type="coiled-coil region" evidence="6">
    <location>
        <begin position="653"/>
        <end position="687"/>
    </location>
</feature>
<keyword evidence="5" id="KW-0067">ATP-binding</keyword>
<dbReference type="RefSeq" id="WP_012399371.1">
    <property type="nucleotide sequence ID" value="NC_010617.1"/>
</dbReference>
<organism evidence="10 11">
    <name type="scientific">Kocuria rhizophila (strain ATCC 9341 / DSM 348 / NBRC 103217 / DC2201)</name>
    <dbReference type="NCBI Taxonomy" id="378753"/>
    <lineage>
        <taxon>Bacteria</taxon>
        <taxon>Bacillati</taxon>
        <taxon>Actinomycetota</taxon>
        <taxon>Actinomycetes</taxon>
        <taxon>Micrococcales</taxon>
        <taxon>Micrococcaceae</taxon>
        <taxon>Kocuria</taxon>
    </lineage>
</organism>
<dbReference type="InterPro" id="IPR047187">
    <property type="entry name" value="SF1_C_Upf1"/>
</dbReference>
<protein>
    <recommendedName>
        <fullName evidence="12">AAA family ATPase</fullName>
    </recommendedName>
</protein>
<dbReference type="eggNOG" id="COG1112">
    <property type="taxonomic scope" value="Bacteria"/>
</dbReference>
<dbReference type="HOGENOM" id="CLU_004155_0_0_11"/>
<dbReference type="KEGG" id="krh:KRH_23030"/>
<reference evidence="10 11" key="1">
    <citation type="journal article" date="2008" name="J. Bacteriol.">
        <title>Complete genome sequence of the soil actinomycete Kocuria rhizophila.</title>
        <authorList>
            <person name="Takarada H."/>
            <person name="Sekine M."/>
            <person name="Kosugi H."/>
            <person name="Matsuo Y."/>
            <person name="Fujisawa T."/>
            <person name="Omata S."/>
            <person name="Kishi E."/>
            <person name="Shimizu A."/>
            <person name="Tsukatani N."/>
            <person name="Tanikawa S."/>
            <person name="Fujita N."/>
            <person name="Harayama S."/>
        </authorList>
    </citation>
    <scope>NUCLEOTIDE SEQUENCE [LARGE SCALE GENOMIC DNA]</scope>
    <source>
        <strain evidence="11">ATCC 9341 / DSM 348 / NBRC 103217 / DC2201</strain>
    </source>
</reference>
<dbReference type="CDD" id="cd18808">
    <property type="entry name" value="SF1_C_Upf1"/>
    <property type="match status" value="1"/>
</dbReference>
<evidence type="ECO:0000256" key="3">
    <source>
        <dbReference type="ARBA" id="ARBA00022801"/>
    </source>
</evidence>
<dbReference type="InterPro" id="IPR050534">
    <property type="entry name" value="Coronavir_polyprotein_1ab"/>
</dbReference>
<dbReference type="InterPro" id="IPR027417">
    <property type="entry name" value="P-loop_NTPase"/>
</dbReference>
<dbReference type="GO" id="GO:0005524">
    <property type="term" value="F:ATP binding"/>
    <property type="evidence" value="ECO:0007669"/>
    <property type="project" value="UniProtKB-KW"/>
</dbReference>
<dbReference type="OrthoDB" id="9757917at2"/>
<evidence type="ECO:0000256" key="5">
    <source>
        <dbReference type="ARBA" id="ARBA00022840"/>
    </source>
</evidence>
<gene>
    <name evidence="10" type="ordered locus">KRH_23030</name>
</gene>
<evidence type="ECO:0000259" key="9">
    <source>
        <dbReference type="Pfam" id="PF13087"/>
    </source>
</evidence>
<evidence type="ECO:0000256" key="1">
    <source>
        <dbReference type="ARBA" id="ARBA00007913"/>
    </source>
</evidence>
<dbReference type="STRING" id="378753.KRH_23030"/>
<feature type="coiled-coil region" evidence="6">
    <location>
        <begin position="531"/>
        <end position="558"/>
    </location>
</feature>
<dbReference type="AlphaFoldDB" id="B2GJA2"/>
<dbReference type="PANTHER" id="PTHR43788">
    <property type="entry name" value="DNA2/NAM7 HELICASE FAMILY MEMBER"/>
    <property type="match status" value="1"/>
</dbReference>
<evidence type="ECO:0000256" key="2">
    <source>
        <dbReference type="ARBA" id="ARBA00022741"/>
    </source>
</evidence>
<keyword evidence="4" id="KW-0347">Helicase</keyword>
<sequence length="1086" mass="119695">MAMSQMSPAQQRILDYWWMLELFSPQPLPKLTPRSTRPEDRQVVAWTSDAPLPWDSLPEPRPMGNTPREWRHTVYLGVYKVEDTYEVMHWVFADDPDAYDERPGGRSACAGVLVGHDGKLIGDTATLSSCLWAVGRLLHPGPRDPSWMSGFEAAQESFVEALDELGGRRLEQENSHEVPRLGEAYLNDILRAAHAGAGVQGREDLATHQIVIESRVVAVRPHDSVSVSDMDFLNSFYLQDLGTVRQAAAAGRSGTALLEYLTEDGKETSAGRVDVIQHPEAVDARTRVDQLPLGRWPSNPEHPLALSQQFAVNRALNDLRQNLGVMGVNGPPGTGKTTMLRDVLAGNVVERARRLAALNDPSRAFTGSMHRWTSASGYSRSVPQLIPELTGFEMVVASANNAAVENVAVEIPSADAISSPWEKSADYFKDIATATLRAAAGKSAADEADTPGWGLVAARLGKKSNRMAFQSALWFDEKASRDRSTGSDGAPSHSGGRTSPRVEREGLDTILKHWAEGTRPKRTWGEAQAVFQRALERVENLMGQRQAAEGRREEVQLLVRKIARREEHLRTLRAEEGRAREIHRAQVLRAGDLQNELDTAAAAYQQHMGEKPGILETIFTLGAAPREWRTHLSPLSTALETARQRSASHVAEIDRVQRHLASVRQEAETAERDLAMKTSRRRSLEAQCAQDRTRYGKHHPDAHASVEDRELHAPWLDHDLSKAHSDLFLAALQLHQDFMAATATTMRQGLRAACEVVAGDHPRKLEREKLRTAWQLFFLVVPLVSSTFASLGRMFGDVGPEAFGWLLIDEAGQACPQFAVGAIWRAQRVLAVGDPLQLQPVVTIPPKSRRDIAAAYGVSATWIPPRASVQTLADRISPYGTVLPQGEQDVWVSAPLKVHRRCDDPMFSLCNRIAYNGIMVNGVPKPRAKDAAVDPFEDTGTGPAVAWSYWADEPATTPGTHLQMGQVKRLEKALEYLDEKGVDPSRVIAISPFRDVSNHLRQLVDRKKYPGLQAGTIHTAQGREADVVILVLGGDPASPGAKAWAASTVNLVNVAASRARRRLYVIGDRSEWSGHRYFSDLSDALK</sequence>
<evidence type="ECO:0000256" key="4">
    <source>
        <dbReference type="ARBA" id="ARBA00022806"/>
    </source>
</evidence>
<dbReference type="Proteomes" id="UP000008838">
    <property type="component" value="Chromosome"/>
</dbReference>
<evidence type="ECO:0000313" key="11">
    <source>
        <dbReference type="Proteomes" id="UP000008838"/>
    </source>
</evidence>
<dbReference type="Gene3D" id="3.40.50.300">
    <property type="entry name" value="P-loop containing nucleotide triphosphate hydrolases"/>
    <property type="match status" value="3"/>
</dbReference>
<evidence type="ECO:0008006" key="12">
    <source>
        <dbReference type="Google" id="ProtNLM"/>
    </source>
</evidence>
<evidence type="ECO:0000313" key="10">
    <source>
        <dbReference type="EMBL" id="BAG30650.1"/>
    </source>
</evidence>
<dbReference type="InterPro" id="IPR041679">
    <property type="entry name" value="DNA2/NAM7-like_C"/>
</dbReference>
<dbReference type="GO" id="GO:0043139">
    <property type="term" value="F:5'-3' DNA helicase activity"/>
    <property type="evidence" value="ECO:0007669"/>
    <property type="project" value="TreeGrafter"/>
</dbReference>
<feature type="region of interest" description="Disordered" evidence="7">
    <location>
        <begin position="480"/>
        <end position="505"/>
    </location>
</feature>
<evidence type="ECO:0000256" key="6">
    <source>
        <dbReference type="SAM" id="Coils"/>
    </source>
</evidence>